<dbReference type="EMBL" id="FQ790349">
    <property type="protein sequence ID" value="CCD53868.1"/>
    <property type="molecule type" value="Genomic_DNA"/>
</dbReference>
<dbReference type="Proteomes" id="UP000008177">
    <property type="component" value="Unplaced contigs"/>
</dbReference>
<evidence type="ECO:0000313" key="1">
    <source>
        <dbReference type="EMBL" id="CCD53868.1"/>
    </source>
</evidence>
<accession>G2YQH0</accession>
<evidence type="ECO:0000313" key="2">
    <source>
        <dbReference type="Proteomes" id="UP000008177"/>
    </source>
</evidence>
<dbReference type="AlphaFoldDB" id="G2YQH0"/>
<sequence>MKAKQNGSVPVEGSMYAMLKANTGFVKQLRAYEGVGMGSLDEEIESEVKVDDDDDFS</sequence>
<reference evidence="2" key="1">
    <citation type="journal article" date="2011" name="PLoS Genet.">
        <title>Genomic analysis of the necrotrophic fungal pathogens Sclerotinia sclerotiorum and Botrytis cinerea.</title>
        <authorList>
            <person name="Amselem J."/>
            <person name="Cuomo C.A."/>
            <person name="van Kan J.A."/>
            <person name="Viaud M."/>
            <person name="Benito E.P."/>
            <person name="Couloux A."/>
            <person name="Coutinho P.M."/>
            <person name="de Vries R.P."/>
            <person name="Dyer P.S."/>
            <person name="Fillinger S."/>
            <person name="Fournier E."/>
            <person name="Gout L."/>
            <person name="Hahn M."/>
            <person name="Kohn L."/>
            <person name="Lapalu N."/>
            <person name="Plummer K.M."/>
            <person name="Pradier J.M."/>
            <person name="Quevillon E."/>
            <person name="Sharon A."/>
            <person name="Simon A."/>
            <person name="ten Have A."/>
            <person name="Tudzynski B."/>
            <person name="Tudzynski P."/>
            <person name="Wincker P."/>
            <person name="Andrew M."/>
            <person name="Anthouard V."/>
            <person name="Beever R.E."/>
            <person name="Beffa R."/>
            <person name="Benoit I."/>
            <person name="Bouzid O."/>
            <person name="Brault B."/>
            <person name="Chen Z."/>
            <person name="Choquer M."/>
            <person name="Collemare J."/>
            <person name="Cotton P."/>
            <person name="Danchin E.G."/>
            <person name="Da Silva C."/>
            <person name="Gautier A."/>
            <person name="Giraud C."/>
            <person name="Giraud T."/>
            <person name="Gonzalez C."/>
            <person name="Grossetete S."/>
            <person name="Guldener U."/>
            <person name="Henrissat B."/>
            <person name="Howlett B.J."/>
            <person name="Kodira C."/>
            <person name="Kretschmer M."/>
            <person name="Lappartient A."/>
            <person name="Leroch M."/>
            <person name="Levis C."/>
            <person name="Mauceli E."/>
            <person name="Neuveglise C."/>
            <person name="Oeser B."/>
            <person name="Pearson M."/>
            <person name="Poulain J."/>
            <person name="Poussereau N."/>
            <person name="Quesneville H."/>
            <person name="Rascle C."/>
            <person name="Schumacher J."/>
            <person name="Segurens B."/>
            <person name="Sexton A."/>
            <person name="Silva E."/>
            <person name="Sirven C."/>
            <person name="Soanes D.M."/>
            <person name="Talbot N.J."/>
            <person name="Templeton M."/>
            <person name="Yandava C."/>
            <person name="Yarden O."/>
            <person name="Zeng Q."/>
            <person name="Rollins J.A."/>
            <person name="Lebrun M.H."/>
            <person name="Dickman M."/>
        </authorList>
    </citation>
    <scope>NUCLEOTIDE SEQUENCE [LARGE SCALE GENOMIC DNA]</scope>
    <source>
        <strain evidence="2">T4</strain>
    </source>
</reference>
<gene>
    <name evidence="1" type="ORF">BofuT4_uP130480.1</name>
</gene>
<dbReference type="InParanoid" id="G2YQH0"/>
<organism evidence="1 2">
    <name type="scientific">Botryotinia fuckeliana (strain T4)</name>
    <name type="common">Noble rot fungus</name>
    <name type="synonym">Botrytis cinerea</name>
    <dbReference type="NCBI Taxonomy" id="999810"/>
    <lineage>
        <taxon>Eukaryota</taxon>
        <taxon>Fungi</taxon>
        <taxon>Dikarya</taxon>
        <taxon>Ascomycota</taxon>
        <taxon>Pezizomycotina</taxon>
        <taxon>Leotiomycetes</taxon>
        <taxon>Helotiales</taxon>
        <taxon>Sclerotiniaceae</taxon>
        <taxon>Botrytis</taxon>
    </lineage>
</organism>
<name>G2YQH0_BOTF4</name>
<proteinExistence type="predicted"/>
<protein>
    <submittedName>
        <fullName evidence="1">Uncharacterized protein</fullName>
    </submittedName>
</protein>
<dbReference type="HOGENOM" id="CLU_2996319_0_0_1"/>
<dbReference type="STRING" id="999810.G2YQH0"/>